<dbReference type="InterPro" id="IPR039777">
    <property type="entry name" value="IFRD"/>
</dbReference>
<name>A0A9W4TUN3_9ASCO</name>
<dbReference type="InterPro" id="IPR007701">
    <property type="entry name" value="Interferon-rel_develop_reg_N"/>
</dbReference>
<organism evidence="4 5">
    <name type="scientific">Candida verbasci</name>
    <dbReference type="NCBI Taxonomy" id="1227364"/>
    <lineage>
        <taxon>Eukaryota</taxon>
        <taxon>Fungi</taxon>
        <taxon>Dikarya</taxon>
        <taxon>Ascomycota</taxon>
        <taxon>Saccharomycotina</taxon>
        <taxon>Pichiomycetes</taxon>
        <taxon>Debaryomycetaceae</taxon>
        <taxon>Candida/Lodderomyces clade</taxon>
        <taxon>Candida</taxon>
    </lineage>
</organism>
<keyword evidence="1" id="KW-0175">Coiled coil</keyword>
<feature type="compositionally biased region" description="Low complexity" evidence="2">
    <location>
        <begin position="17"/>
        <end position="29"/>
    </location>
</feature>
<feature type="region of interest" description="Disordered" evidence="2">
    <location>
        <begin position="1"/>
        <end position="44"/>
    </location>
</feature>
<dbReference type="PANTHER" id="PTHR12354">
    <property type="entry name" value="INTERFERON-RELATED DEVELOPMENTAL REGULATOR"/>
    <property type="match status" value="1"/>
</dbReference>
<feature type="compositionally biased region" description="Basic and acidic residues" evidence="2">
    <location>
        <begin position="1"/>
        <end position="13"/>
    </location>
</feature>
<evidence type="ECO:0000259" key="3">
    <source>
        <dbReference type="Pfam" id="PF05004"/>
    </source>
</evidence>
<evidence type="ECO:0000256" key="1">
    <source>
        <dbReference type="SAM" id="Coils"/>
    </source>
</evidence>
<dbReference type="Proteomes" id="UP001152885">
    <property type="component" value="Unassembled WGS sequence"/>
</dbReference>
<evidence type="ECO:0000256" key="2">
    <source>
        <dbReference type="SAM" id="MobiDB-lite"/>
    </source>
</evidence>
<dbReference type="AlphaFoldDB" id="A0A9W4TUN3"/>
<proteinExistence type="predicted"/>
<gene>
    <name evidence="4" type="ORF">CANVERA_P1966</name>
</gene>
<keyword evidence="5" id="KW-1185">Reference proteome</keyword>
<comment type="caution">
    <text evidence="4">The sequence shown here is derived from an EMBL/GenBank/DDBJ whole genome shotgun (WGS) entry which is preliminary data.</text>
</comment>
<accession>A0A9W4TUN3</accession>
<dbReference type="Pfam" id="PF05004">
    <property type="entry name" value="IFRD"/>
    <property type="match status" value="1"/>
</dbReference>
<dbReference type="PANTHER" id="PTHR12354:SF1">
    <property type="entry name" value="INTERFERON-RELATED DEVELOPMENTAL REGULATOR 1"/>
    <property type="match status" value="1"/>
</dbReference>
<feature type="coiled-coil region" evidence="1">
    <location>
        <begin position="528"/>
        <end position="558"/>
    </location>
</feature>
<evidence type="ECO:0000313" key="4">
    <source>
        <dbReference type="EMBL" id="CAI5757452.1"/>
    </source>
</evidence>
<feature type="domain" description="Interferon-related developmental regulator N-terminal" evidence="3">
    <location>
        <begin position="295"/>
        <end position="419"/>
    </location>
</feature>
<dbReference type="OrthoDB" id="18978at2759"/>
<reference evidence="4" key="1">
    <citation type="submission" date="2022-12" db="EMBL/GenBank/DDBJ databases">
        <authorList>
            <person name="Brejova B."/>
        </authorList>
    </citation>
    <scope>NUCLEOTIDE SEQUENCE</scope>
</reference>
<protein>
    <recommendedName>
        <fullName evidence="3">Interferon-related developmental regulator N-terminal domain-containing protein</fullName>
    </recommendedName>
</protein>
<sequence>MSKSLYKDKRFGRDGISSNSSSRAASVSRTPLRSDDSDYETDEENELIKIDELLREKLTSLQQQEIGETSKEDRIGMNDRRQYEASNLNKARIQESSSINEIIISLTFSRSDVSSQSRELLLAQLYKIIVSKSLLVYNEEQSGSLNYVEEDNVGKLISILTTGNYRSDVEFLYLYRSIIALICSDIDEFSGLISTDLLNYIQHLISEPANGVITNENKANLISGYVVLTLMLHNGSSSFGIDDKITLLMEIAEGYCESATALKKEVESGNREHSTFITDKNLDKKLVNEANLKVISEASVSISAIHGVGCLLTLISRGDFLNELCEDLMFKLVPLLDNDENRDIAKAAGRVIGLIYELYDYSKSTDEDEEEEYNSNAPYYEQEKLIFILTRLLNLSSKKVARKDKKDISSVFRNILNTINVFTDKTKRDQVLKKTGEGLELSQTTIDFSYIKLSKYKSLRINSWFLYLRLRELRWCFSFGLHNQLVANDSIRDTLKEPENEFSYGNHYDEVDDSYLDEENSEILHEYMDQKHLKNEKLRNEKRKKERLVKIGDQLEELNLDT</sequence>
<dbReference type="EMBL" id="CANTUO010000001">
    <property type="protein sequence ID" value="CAI5757452.1"/>
    <property type="molecule type" value="Genomic_DNA"/>
</dbReference>
<evidence type="ECO:0000313" key="5">
    <source>
        <dbReference type="Proteomes" id="UP001152885"/>
    </source>
</evidence>